<dbReference type="Pfam" id="PF07963">
    <property type="entry name" value="N_methyl"/>
    <property type="match status" value="1"/>
</dbReference>
<proteinExistence type="predicted"/>
<reference evidence="3 4" key="1">
    <citation type="journal article" date="2015" name="Nature">
        <title>rRNA introns, odd ribosomes, and small enigmatic genomes across a large radiation of phyla.</title>
        <authorList>
            <person name="Brown C.T."/>
            <person name="Hug L.A."/>
            <person name="Thomas B.C."/>
            <person name="Sharon I."/>
            <person name="Castelle C.J."/>
            <person name="Singh A."/>
            <person name="Wilkins M.J."/>
            <person name="Williams K.H."/>
            <person name="Banfield J.F."/>
        </authorList>
    </citation>
    <scope>NUCLEOTIDE SEQUENCE [LARGE SCALE GENOMIC DNA]</scope>
</reference>
<evidence type="ECO:0000256" key="2">
    <source>
        <dbReference type="SAM" id="Phobius"/>
    </source>
</evidence>
<dbReference type="AlphaFoldDB" id="A0A0G1KFS1"/>
<comment type="caution">
    <text evidence="3">The sequence shown here is derived from an EMBL/GenBank/DDBJ whole genome shotgun (WGS) entry which is preliminary data.</text>
</comment>
<evidence type="ECO:0008006" key="5">
    <source>
        <dbReference type="Google" id="ProtNLM"/>
    </source>
</evidence>
<evidence type="ECO:0000313" key="3">
    <source>
        <dbReference type="EMBL" id="KKT82403.1"/>
    </source>
</evidence>
<keyword evidence="2" id="KW-0472">Membrane</keyword>
<dbReference type="EMBL" id="LCJT01000042">
    <property type="protein sequence ID" value="KKT82403.1"/>
    <property type="molecule type" value="Genomic_DNA"/>
</dbReference>
<feature type="compositionally biased region" description="Polar residues" evidence="1">
    <location>
        <begin position="184"/>
        <end position="202"/>
    </location>
</feature>
<protein>
    <recommendedName>
        <fullName evidence="5">Prepilin-type N-terminal cleavage/methylation domain-containing protein</fullName>
    </recommendedName>
</protein>
<dbReference type="InterPro" id="IPR012902">
    <property type="entry name" value="N_methyl_site"/>
</dbReference>
<keyword evidence="2" id="KW-0812">Transmembrane</keyword>
<dbReference type="NCBIfam" id="TIGR02532">
    <property type="entry name" value="IV_pilin_GFxxxE"/>
    <property type="match status" value="1"/>
</dbReference>
<gene>
    <name evidence="3" type="ORF">UW81_C0042G0004</name>
</gene>
<dbReference type="PROSITE" id="PS00409">
    <property type="entry name" value="PROKAR_NTER_METHYL"/>
    <property type="match status" value="1"/>
</dbReference>
<organism evidence="3 4">
    <name type="scientific">Candidatus Giovannonibacteria bacterium GW2011_GWC2_44_9</name>
    <dbReference type="NCBI Taxonomy" id="1618658"/>
    <lineage>
        <taxon>Bacteria</taxon>
        <taxon>Candidatus Giovannoniibacteriota</taxon>
    </lineage>
</organism>
<feature type="transmembrane region" description="Helical" evidence="2">
    <location>
        <begin position="12"/>
        <end position="32"/>
    </location>
</feature>
<keyword evidence="2" id="KW-1133">Transmembrane helix</keyword>
<evidence type="ECO:0000256" key="1">
    <source>
        <dbReference type="SAM" id="MobiDB-lite"/>
    </source>
</evidence>
<name>A0A0G1KFS1_9BACT</name>
<dbReference type="Gene3D" id="3.30.700.10">
    <property type="entry name" value="Glycoprotein, Type 4 Pilin"/>
    <property type="match status" value="1"/>
</dbReference>
<evidence type="ECO:0000313" key="4">
    <source>
        <dbReference type="Proteomes" id="UP000033915"/>
    </source>
</evidence>
<feature type="region of interest" description="Disordered" evidence="1">
    <location>
        <begin position="184"/>
        <end position="209"/>
    </location>
</feature>
<dbReference type="Proteomes" id="UP000033915">
    <property type="component" value="Unassembled WGS sequence"/>
</dbReference>
<accession>A0A0G1KFS1</accession>
<sequence>MLKSIQKGFTLIELIIVITILVLLGVVVIVLIDPAEILAQSRDSQRISDVASLKGATQLVLASAVPSNAATVCDITDAPDGTDTYGNATGTTSYVFSSLTTDIGASGYNQSASTTAQSITNTGWVQIDYRTPSTGRALTSLPIDPTNTLASGYFYRWGCNYVNSLYQYEIDTKLESAKYTVTDNKATKDGGNNSSRYESGNNLGVLRSY</sequence>